<dbReference type="PANTHER" id="PTHR46332:SF5">
    <property type="entry name" value="ASPARTATE BETA-HYDROXYLASE DOMAIN CONTAINING 2"/>
    <property type="match status" value="1"/>
</dbReference>
<keyword evidence="2" id="KW-0223">Dioxygenase</keyword>
<protein>
    <submittedName>
        <fullName evidence="5">Aspartyl/asparaginyl beta-hydroxylase domain-containing protein</fullName>
    </submittedName>
</protein>
<evidence type="ECO:0000256" key="3">
    <source>
        <dbReference type="ARBA" id="ARBA00023002"/>
    </source>
</evidence>
<dbReference type="InterPro" id="IPR007803">
    <property type="entry name" value="Asp/Arg/Pro-Hydrxlase"/>
</dbReference>
<evidence type="ECO:0000256" key="2">
    <source>
        <dbReference type="ARBA" id="ARBA00022964"/>
    </source>
</evidence>
<dbReference type="EMBL" id="CP062222">
    <property type="protein sequence ID" value="QTC90946.1"/>
    <property type="molecule type" value="Genomic_DNA"/>
</dbReference>
<dbReference type="KEGG" id="bgoe:IFJ75_17240"/>
<comment type="similarity">
    <text evidence="1">Belongs to the aspartyl/asparaginyl beta-hydroxylase family.</text>
</comment>
<gene>
    <name evidence="5" type="ORF">IFJ75_17240</name>
</gene>
<evidence type="ECO:0000313" key="6">
    <source>
        <dbReference type="Proteomes" id="UP000663918"/>
    </source>
</evidence>
<dbReference type="InterPro" id="IPR011990">
    <property type="entry name" value="TPR-like_helical_dom_sf"/>
</dbReference>
<sequence length="410" mass="45058">MTLTPSPSPISPAGLSVPDSLAAAEADLHAARWTEARKRLEDLTTGPLRISASAEAAALGLLAAACHRLGDTAAATSAVDRALALDHREMRAVLIKADLLWALGARREANLYYGAVVDIGAERAARPASGLAPDLAEGVTRARTIRQRLAANMLGELQTELDRAGYSGGTSDPRFTHALDLLTGKRRLYTPQPRAFFYPDLPNWQFYPRSMLPWADAVEAATDAIAGELTALLADDAGFAPYLNSHPDLPSQPDYPLIDSLDWSSCFLWKDGAATPNAALCRRTMEALKDAPLCRIRARSPQVMFSQLKAGAHIKPHTGFVNTRLTCHLPLIVPPNCRFRVGNEVRSWEKGRLWAFDDTIEHEAVNQSDRTRVVLIFDIWRPELSEEERHLVATLLETLDAFSPRTQSWE</sequence>
<dbReference type="Gene3D" id="1.25.40.10">
    <property type="entry name" value="Tetratricopeptide repeat domain"/>
    <property type="match status" value="1"/>
</dbReference>
<keyword evidence="6" id="KW-1185">Reference proteome</keyword>
<dbReference type="InterPro" id="IPR051821">
    <property type="entry name" value="Asp/Asn_beta-hydroxylase"/>
</dbReference>
<dbReference type="SUPFAM" id="SSF48452">
    <property type="entry name" value="TPR-like"/>
    <property type="match status" value="1"/>
</dbReference>
<dbReference type="SUPFAM" id="SSF51197">
    <property type="entry name" value="Clavaminate synthase-like"/>
    <property type="match status" value="1"/>
</dbReference>
<dbReference type="Gene3D" id="2.60.120.330">
    <property type="entry name" value="B-lactam Antibiotic, Isopenicillin N Synthase, Chain"/>
    <property type="match status" value="1"/>
</dbReference>
<dbReference type="Pfam" id="PF05118">
    <property type="entry name" value="Asp_Arg_Hydrox"/>
    <property type="match status" value="1"/>
</dbReference>
<feature type="domain" description="Aspartyl/asparaginy/proline hydroxylase" evidence="4">
    <location>
        <begin position="221"/>
        <end position="382"/>
    </location>
</feature>
<dbReference type="InterPro" id="IPR027443">
    <property type="entry name" value="IPNS-like_sf"/>
</dbReference>
<dbReference type="Proteomes" id="UP000663918">
    <property type="component" value="Chromosome"/>
</dbReference>
<dbReference type="AlphaFoldDB" id="A0A975BZQ6"/>
<organism evidence="5 6">
    <name type="scientific">Brevundimonas goettingensis</name>
    <dbReference type="NCBI Taxonomy" id="2774190"/>
    <lineage>
        <taxon>Bacteria</taxon>
        <taxon>Pseudomonadati</taxon>
        <taxon>Pseudomonadota</taxon>
        <taxon>Alphaproteobacteria</taxon>
        <taxon>Caulobacterales</taxon>
        <taxon>Caulobacteraceae</taxon>
        <taxon>Brevundimonas</taxon>
    </lineage>
</organism>
<dbReference type="GO" id="GO:0016020">
    <property type="term" value="C:membrane"/>
    <property type="evidence" value="ECO:0007669"/>
    <property type="project" value="TreeGrafter"/>
</dbReference>
<evidence type="ECO:0000256" key="1">
    <source>
        <dbReference type="ARBA" id="ARBA00007730"/>
    </source>
</evidence>
<dbReference type="RefSeq" id="WP_207869815.1">
    <property type="nucleotide sequence ID" value="NZ_CP062222.1"/>
</dbReference>
<evidence type="ECO:0000313" key="5">
    <source>
        <dbReference type="EMBL" id="QTC90946.1"/>
    </source>
</evidence>
<evidence type="ECO:0000259" key="4">
    <source>
        <dbReference type="Pfam" id="PF05118"/>
    </source>
</evidence>
<reference evidence="5" key="1">
    <citation type="submission" date="2020-09" db="EMBL/GenBank/DDBJ databases">
        <title>Brevundimonas sp. LVF2 isolated from a puddle in Goettingen, Germany.</title>
        <authorList>
            <person name="Friedrich I."/>
            <person name="Klassen A."/>
            <person name="Hannes N."/>
            <person name="Schneider D."/>
            <person name="Hertel R."/>
            <person name="Daniel R."/>
        </authorList>
    </citation>
    <scope>NUCLEOTIDE SEQUENCE</scope>
    <source>
        <strain evidence="5">LVF2</strain>
    </source>
</reference>
<dbReference type="PANTHER" id="PTHR46332">
    <property type="entry name" value="ASPARTATE BETA-HYDROXYLASE DOMAIN-CONTAINING PROTEIN 2"/>
    <property type="match status" value="1"/>
</dbReference>
<proteinExistence type="inferred from homology"/>
<keyword evidence="3" id="KW-0560">Oxidoreductase</keyword>
<name>A0A975BZQ6_9CAUL</name>
<dbReference type="GO" id="GO:0051213">
    <property type="term" value="F:dioxygenase activity"/>
    <property type="evidence" value="ECO:0007669"/>
    <property type="project" value="UniProtKB-KW"/>
</dbReference>
<accession>A0A975BZQ6</accession>